<proteinExistence type="predicted"/>
<protein>
    <submittedName>
        <fullName evidence="1">Uncharacterized protein</fullName>
    </submittedName>
</protein>
<evidence type="ECO:0000313" key="1">
    <source>
        <dbReference type="EMBL" id="MFC4159809.1"/>
    </source>
</evidence>
<evidence type="ECO:0000313" key="2">
    <source>
        <dbReference type="Proteomes" id="UP001595791"/>
    </source>
</evidence>
<sequence length="324" mass="35460">MGRLPWRDLGIDELRDGEGEPLWYAIDGAFRGGSSNSRPINSDTRPNLLYHRSPAHPAEPIVAVILAPGAPLPGQRRTADTRLDRHHYFESFGPADNRRPGGPYMNGVDQHQAPALNDRLLAITPPILFDVIERRVGNELHQLLQSYRARHGRWPAAAVPDSPACRRSTVATRPEDGCLPAAGRCSGRLPAPNLLNYRYEPSRAVWQLLPSAQRITVPAWLNVNLWHQVTFYAVDGNLIDGAALPTAAQPCRAGLQLDGRAHAALLILPGAPGEASGRQVQPYSAQLADYLIDPANQSAWTVGLPLDLHSPSRPNRLLLLDPIN</sequence>
<accession>A0ABV8MR45</accession>
<dbReference type="RefSeq" id="WP_378163964.1">
    <property type="nucleotide sequence ID" value="NZ_JBHSBU010000001.1"/>
</dbReference>
<reference evidence="2" key="1">
    <citation type="journal article" date="2019" name="Int. J. Syst. Evol. Microbiol.">
        <title>The Global Catalogue of Microorganisms (GCM) 10K type strain sequencing project: providing services to taxonomists for standard genome sequencing and annotation.</title>
        <authorList>
            <consortium name="The Broad Institute Genomics Platform"/>
            <consortium name="The Broad Institute Genome Sequencing Center for Infectious Disease"/>
            <person name="Wu L."/>
            <person name="Ma J."/>
        </authorList>
    </citation>
    <scope>NUCLEOTIDE SEQUENCE [LARGE SCALE GENOMIC DNA]</scope>
    <source>
        <strain evidence="2">LMG 29894</strain>
    </source>
</reference>
<keyword evidence="2" id="KW-1185">Reference proteome</keyword>
<organism evidence="1 2">
    <name type="scientific">Chitinimonas lacunae</name>
    <dbReference type="NCBI Taxonomy" id="1963018"/>
    <lineage>
        <taxon>Bacteria</taxon>
        <taxon>Pseudomonadati</taxon>
        <taxon>Pseudomonadota</taxon>
        <taxon>Betaproteobacteria</taxon>
        <taxon>Neisseriales</taxon>
        <taxon>Chitinibacteraceae</taxon>
        <taxon>Chitinimonas</taxon>
    </lineage>
</organism>
<dbReference type="Proteomes" id="UP001595791">
    <property type="component" value="Unassembled WGS sequence"/>
</dbReference>
<gene>
    <name evidence="1" type="ORF">ACFOW7_10675</name>
</gene>
<name>A0ABV8MR45_9NEIS</name>
<comment type="caution">
    <text evidence="1">The sequence shown here is derived from an EMBL/GenBank/DDBJ whole genome shotgun (WGS) entry which is preliminary data.</text>
</comment>
<dbReference type="EMBL" id="JBHSBU010000001">
    <property type="protein sequence ID" value="MFC4159809.1"/>
    <property type="molecule type" value="Genomic_DNA"/>
</dbReference>